<keyword evidence="3 6" id="KW-0812">Transmembrane</keyword>
<dbReference type="GO" id="GO:0005886">
    <property type="term" value="C:plasma membrane"/>
    <property type="evidence" value="ECO:0007669"/>
    <property type="project" value="UniProtKB-SubCell"/>
</dbReference>
<feature type="transmembrane region" description="Helical" evidence="6">
    <location>
        <begin position="359"/>
        <end position="378"/>
    </location>
</feature>
<dbReference type="EMBL" id="SJSL01000001">
    <property type="protein sequence ID" value="TCD02639.1"/>
    <property type="molecule type" value="Genomic_DNA"/>
</dbReference>
<evidence type="ECO:0000256" key="1">
    <source>
        <dbReference type="ARBA" id="ARBA00004651"/>
    </source>
</evidence>
<evidence type="ECO:0000256" key="2">
    <source>
        <dbReference type="ARBA" id="ARBA00022475"/>
    </source>
</evidence>
<dbReference type="AlphaFoldDB" id="A0A4R0NR41"/>
<feature type="transmembrane region" description="Helical" evidence="6">
    <location>
        <begin position="390"/>
        <end position="411"/>
    </location>
</feature>
<feature type="transmembrane region" description="Helical" evidence="6">
    <location>
        <begin position="154"/>
        <end position="177"/>
    </location>
</feature>
<evidence type="ECO:0000256" key="3">
    <source>
        <dbReference type="ARBA" id="ARBA00022692"/>
    </source>
</evidence>
<dbReference type="InterPro" id="IPR050833">
    <property type="entry name" value="Poly_Biosynth_Transport"/>
</dbReference>
<feature type="transmembrane region" description="Helical" evidence="6">
    <location>
        <begin position="122"/>
        <end position="142"/>
    </location>
</feature>
<keyword evidence="5 6" id="KW-0472">Membrane</keyword>
<gene>
    <name evidence="7" type="ORF">EZ437_01235</name>
</gene>
<feature type="transmembrane region" description="Helical" evidence="6">
    <location>
        <begin position="470"/>
        <end position="487"/>
    </location>
</feature>
<keyword evidence="2" id="KW-1003">Cell membrane</keyword>
<feature type="transmembrane region" description="Helical" evidence="6">
    <location>
        <begin position="39"/>
        <end position="60"/>
    </location>
</feature>
<keyword evidence="4 6" id="KW-1133">Transmembrane helix</keyword>
<dbReference type="InterPro" id="IPR002797">
    <property type="entry name" value="Polysacc_synth"/>
</dbReference>
<dbReference type="PANTHER" id="PTHR30250:SF11">
    <property type="entry name" value="O-ANTIGEN TRANSPORTER-RELATED"/>
    <property type="match status" value="1"/>
</dbReference>
<feature type="transmembrane region" description="Helical" evidence="6">
    <location>
        <begin position="317"/>
        <end position="339"/>
    </location>
</feature>
<evidence type="ECO:0000256" key="5">
    <source>
        <dbReference type="ARBA" id="ARBA00023136"/>
    </source>
</evidence>
<feature type="transmembrane region" description="Helical" evidence="6">
    <location>
        <begin position="80"/>
        <end position="102"/>
    </location>
</feature>
<dbReference type="Pfam" id="PF01943">
    <property type="entry name" value="Polysacc_synt"/>
    <property type="match status" value="1"/>
</dbReference>
<sequence>MSVLKKFMGQTAIYGVSTVLSRLFGFILTPIYTRAYGSATYGILTKLFAYASLINAVLAFGMESTYFRYLNKHEDKKQEVYNNSFLCIAGIATLFLLTGLVFRNSIAAYLTSDPAQLNDYKNYVSCFIWILFVDAICVIPFARLRAEDRAVKYSIIKFSNIGIFVAFNLLFIKAVPAMAANDWPLAGWMSAWYKTEWVGYVFISNLIASLATFLMLLPEFLKLQLRFDKELFAKMFTYSWPVLVANLSFIVNENLDKIALSELLPVAIADRDVGIYGAVCKIAIFMSIFITAFRLGAEPFFFSHAKNENAKNTYALILRYFVIALTLIFVGLVANIEILKYFISRDAEHIAEYWVGLPAVPYLLFGYVCLGIYSNLAIWYRLSDQTRYGLYISLVGAAVTIGLNFVLIPRYSYMGSAWVSMLAYFVMMVISYVLGQRHYPIPYELKRISAYLLVSVVLVVLSFWVFKRNIYIGNILLLVFTAGVFYFEKDQLKLILKKK</sequence>
<evidence type="ECO:0000256" key="6">
    <source>
        <dbReference type="SAM" id="Phobius"/>
    </source>
</evidence>
<evidence type="ECO:0000313" key="8">
    <source>
        <dbReference type="Proteomes" id="UP000293347"/>
    </source>
</evidence>
<feature type="transmembrane region" description="Helical" evidence="6">
    <location>
        <begin position="275"/>
        <end position="296"/>
    </location>
</feature>
<feature type="transmembrane region" description="Helical" evidence="6">
    <location>
        <begin position="417"/>
        <end position="435"/>
    </location>
</feature>
<feature type="transmembrane region" description="Helical" evidence="6">
    <location>
        <begin position="238"/>
        <end position="255"/>
    </location>
</feature>
<comment type="subcellular location">
    <subcellularLocation>
        <location evidence="1">Cell membrane</location>
        <topology evidence="1">Multi-pass membrane protein</topology>
    </subcellularLocation>
</comment>
<feature type="transmembrane region" description="Helical" evidence="6">
    <location>
        <begin position="197"/>
        <end position="217"/>
    </location>
</feature>
<keyword evidence="8" id="KW-1185">Reference proteome</keyword>
<proteinExistence type="predicted"/>
<reference evidence="7 8" key="1">
    <citation type="submission" date="2019-02" db="EMBL/GenBank/DDBJ databases">
        <title>Pedobacter sp. RP-1-14 sp. nov., isolated from Arctic soil.</title>
        <authorList>
            <person name="Dahal R.H."/>
        </authorList>
    </citation>
    <scope>NUCLEOTIDE SEQUENCE [LARGE SCALE GENOMIC DNA]</scope>
    <source>
        <strain evidence="7 8">RP-1-14</strain>
    </source>
</reference>
<protein>
    <submittedName>
        <fullName evidence="7">Polysaccharide biosynthesis protein</fullName>
    </submittedName>
</protein>
<accession>A0A4R0NR41</accession>
<dbReference type="RefSeq" id="WP_131592374.1">
    <property type="nucleotide sequence ID" value="NZ_SJSL01000001.1"/>
</dbReference>
<organism evidence="7 8">
    <name type="scientific">Pedobacter psychroterrae</name>
    <dbReference type="NCBI Taxonomy" id="2530453"/>
    <lineage>
        <taxon>Bacteria</taxon>
        <taxon>Pseudomonadati</taxon>
        <taxon>Bacteroidota</taxon>
        <taxon>Sphingobacteriia</taxon>
        <taxon>Sphingobacteriales</taxon>
        <taxon>Sphingobacteriaceae</taxon>
        <taxon>Pedobacter</taxon>
    </lineage>
</organism>
<comment type="caution">
    <text evidence="7">The sequence shown here is derived from an EMBL/GenBank/DDBJ whole genome shotgun (WGS) entry which is preliminary data.</text>
</comment>
<dbReference type="Proteomes" id="UP000293347">
    <property type="component" value="Unassembled WGS sequence"/>
</dbReference>
<dbReference type="OrthoDB" id="9814608at2"/>
<feature type="transmembrane region" description="Helical" evidence="6">
    <location>
        <begin position="447"/>
        <end position="464"/>
    </location>
</feature>
<dbReference type="PANTHER" id="PTHR30250">
    <property type="entry name" value="PST FAMILY PREDICTED COLANIC ACID TRANSPORTER"/>
    <property type="match status" value="1"/>
</dbReference>
<feature type="transmembrane region" description="Helical" evidence="6">
    <location>
        <begin position="12"/>
        <end position="33"/>
    </location>
</feature>
<evidence type="ECO:0000313" key="7">
    <source>
        <dbReference type="EMBL" id="TCD02639.1"/>
    </source>
</evidence>
<evidence type="ECO:0000256" key="4">
    <source>
        <dbReference type="ARBA" id="ARBA00022989"/>
    </source>
</evidence>
<name>A0A4R0NR41_9SPHI</name>